<reference evidence="1 2" key="1">
    <citation type="journal article" date="2019" name="Environ. Microbiol.">
        <title>An active ?-lactamase is a part of an orchestrated cell wall stress resistance network of Bacillus subtilis and related rhizosphere species.</title>
        <authorList>
            <person name="Bucher T."/>
            <person name="Keren-Paz A."/>
            <person name="Hausser J."/>
            <person name="Olender T."/>
            <person name="Cytryn E."/>
            <person name="Kolodkin-Gal I."/>
        </authorList>
    </citation>
    <scope>NUCLEOTIDE SEQUENCE [LARGE SCALE GENOMIC DNA]</scope>
    <source>
        <strain evidence="1 2">I32</strain>
    </source>
</reference>
<dbReference type="EMBL" id="SZOH01000688">
    <property type="protein sequence ID" value="TKJ04313.1"/>
    <property type="molecule type" value="Genomic_DNA"/>
</dbReference>
<proteinExistence type="predicted"/>
<dbReference type="Proteomes" id="UP000308444">
    <property type="component" value="Unassembled WGS sequence"/>
</dbReference>
<organism evidence="1 2">
    <name type="scientific">Bacillus cereus</name>
    <dbReference type="NCBI Taxonomy" id="1396"/>
    <lineage>
        <taxon>Bacteria</taxon>
        <taxon>Bacillati</taxon>
        <taxon>Bacillota</taxon>
        <taxon>Bacilli</taxon>
        <taxon>Bacillales</taxon>
        <taxon>Bacillaceae</taxon>
        <taxon>Bacillus</taxon>
        <taxon>Bacillus cereus group</taxon>
    </lineage>
</organism>
<accession>A0A9X9F6V9</accession>
<keyword evidence="1" id="KW-0378">Hydrolase</keyword>
<evidence type="ECO:0000313" key="1">
    <source>
        <dbReference type="EMBL" id="TKJ04313.1"/>
    </source>
</evidence>
<name>A0A9X9F6V9_BACCE</name>
<dbReference type="InterPro" id="IPR036412">
    <property type="entry name" value="HAD-like_sf"/>
</dbReference>
<dbReference type="GO" id="GO:0016787">
    <property type="term" value="F:hydrolase activity"/>
    <property type="evidence" value="ECO:0007669"/>
    <property type="project" value="UniProtKB-KW"/>
</dbReference>
<evidence type="ECO:0000313" key="2">
    <source>
        <dbReference type="Proteomes" id="UP000308444"/>
    </source>
</evidence>
<sequence length="43" mass="5033">MEGEEDMIKLFVSDLDDTLVYDVNHMQKEDERALCWLAEKGTN</sequence>
<dbReference type="AlphaFoldDB" id="A0A9X9F6V9"/>
<feature type="non-terminal residue" evidence="1">
    <location>
        <position position="43"/>
    </location>
</feature>
<gene>
    <name evidence="1" type="ORF">FC695_11770</name>
</gene>
<comment type="caution">
    <text evidence="1">The sequence shown here is derived from an EMBL/GenBank/DDBJ whole genome shotgun (WGS) entry which is preliminary data.</text>
</comment>
<dbReference type="SUPFAM" id="SSF56784">
    <property type="entry name" value="HAD-like"/>
    <property type="match status" value="1"/>
</dbReference>
<protein>
    <submittedName>
        <fullName evidence="1">Cof-type HAD-IIB family hydrolase</fullName>
    </submittedName>
</protein>